<gene>
    <name evidence="1" type="ORF">GHT06_013074</name>
</gene>
<dbReference type="AlphaFoldDB" id="A0AAD5PZL4"/>
<accession>A0AAD5PZL4</accession>
<keyword evidence="2" id="KW-1185">Reference proteome</keyword>
<protein>
    <submittedName>
        <fullName evidence="1">Uncharacterized protein</fullName>
    </submittedName>
</protein>
<comment type="caution">
    <text evidence="1">The sequence shown here is derived from an EMBL/GenBank/DDBJ whole genome shotgun (WGS) entry which is preliminary data.</text>
</comment>
<evidence type="ECO:0000313" key="2">
    <source>
        <dbReference type="Proteomes" id="UP000820818"/>
    </source>
</evidence>
<sequence>MDCAISYGACYLSTITSISSLLDDGYFQTTTKLTFTHDLQQVSRYCFKYRYCYC</sequence>
<proteinExistence type="predicted"/>
<reference evidence="1 2" key="1">
    <citation type="submission" date="2022-05" db="EMBL/GenBank/DDBJ databases">
        <title>A multi-omics perspective on studying reproductive biology in Daphnia sinensis.</title>
        <authorList>
            <person name="Jia J."/>
        </authorList>
    </citation>
    <scope>NUCLEOTIDE SEQUENCE [LARGE SCALE GENOMIC DNA]</scope>
    <source>
        <strain evidence="1 2">WSL</strain>
    </source>
</reference>
<name>A0AAD5PZL4_9CRUS</name>
<dbReference type="Proteomes" id="UP000820818">
    <property type="component" value="Linkage Group LG3"/>
</dbReference>
<evidence type="ECO:0000313" key="1">
    <source>
        <dbReference type="EMBL" id="KAI9562109.1"/>
    </source>
</evidence>
<dbReference type="EMBL" id="WJBH02000003">
    <property type="protein sequence ID" value="KAI9562109.1"/>
    <property type="molecule type" value="Genomic_DNA"/>
</dbReference>
<organism evidence="1 2">
    <name type="scientific">Daphnia sinensis</name>
    <dbReference type="NCBI Taxonomy" id="1820382"/>
    <lineage>
        <taxon>Eukaryota</taxon>
        <taxon>Metazoa</taxon>
        <taxon>Ecdysozoa</taxon>
        <taxon>Arthropoda</taxon>
        <taxon>Crustacea</taxon>
        <taxon>Branchiopoda</taxon>
        <taxon>Diplostraca</taxon>
        <taxon>Cladocera</taxon>
        <taxon>Anomopoda</taxon>
        <taxon>Daphniidae</taxon>
        <taxon>Daphnia</taxon>
        <taxon>Daphnia similis group</taxon>
    </lineage>
</organism>